<name>A0ABW3VWQ4_9ACTN</name>
<dbReference type="InterPro" id="IPR036291">
    <property type="entry name" value="NAD(P)-bd_dom_sf"/>
</dbReference>
<comment type="caution">
    <text evidence="2">The sequence shown here is derived from an EMBL/GenBank/DDBJ whole genome shotgun (WGS) entry which is preliminary data.</text>
</comment>
<dbReference type="InterPro" id="IPR001509">
    <property type="entry name" value="Epimerase_deHydtase"/>
</dbReference>
<reference evidence="3" key="1">
    <citation type="journal article" date="2019" name="Int. J. Syst. Evol. Microbiol.">
        <title>The Global Catalogue of Microorganisms (GCM) 10K type strain sequencing project: providing services to taxonomists for standard genome sequencing and annotation.</title>
        <authorList>
            <consortium name="The Broad Institute Genomics Platform"/>
            <consortium name="The Broad Institute Genome Sequencing Center for Infectious Disease"/>
            <person name="Wu L."/>
            <person name="Ma J."/>
        </authorList>
    </citation>
    <scope>NUCLEOTIDE SEQUENCE [LARGE SCALE GENOMIC DNA]</scope>
    <source>
        <strain evidence="3">CCUG 52478</strain>
    </source>
</reference>
<dbReference type="PANTHER" id="PTHR48079:SF6">
    <property type="entry name" value="NAD(P)-BINDING DOMAIN-CONTAINING PROTEIN-RELATED"/>
    <property type="match status" value="1"/>
</dbReference>
<gene>
    <name evidence="2" type="ORF">ACFQ3F_05220</name>
</gene>
<protein>
    <submittedName>
        <fullName evidence="2">NAD-dependent epimerase/dehydratase family protein</fullName>
    </submittedName>
</protein>
<sequence>MRVVVTGASGNVGSATLRELTSEGRHDVVAVARRLPELPAVDVPTSVRWRSADVGHDDLDAVLEGADAVVHLAWKFQPTHRPEETWQTNAVGTRRVLDAVRRLRVPKVVCVCSVASYSPFDPADPDRAVDESWPTDGASSAAYCREKAYVERVLDAFEAAQTETRLVRIRPAFVFQRSAATEQRRIFGGALLRPWMLDSRFLPGVPLPQGLRLQAVHAEDVARALVAAVERPVTGAFNLAGPGVVRRRELGELLGVPTVEVPGRLVSAAVNTGWLARVVRVPGSLADALLVLPLMDAARAHDELDWRPQHTAEEALAAFVDGARHSAGSSLPPLRP</sequence>
<proteinExistence type="predicted"/>
<organism evidence="2 3">
    <name type="scientific">Nocardioides ginsengisoli</name>
    <dbReference type="NCBI Taxonomy" id="363868"/>
    <lineage>
        <taxon>Bacteria</taxon>
        <taxon>Bacillati</taxon>
        <taxon>Actinomycetota</taxon>
        <taxon>Actinomycetes</taxon>
        <taxon>Propionibacteriales</taxon>
        <taxon>Nocardioidaceae</taxon>
        <taxon>Nocardioides</taxon>
    </lineage>
</organism>
<evidence type="ECO:0000313" key="2">
    <source>
        <dbReference type="EMBL" id="MFD1247181.1"/>
    </source>
</evidence>
<dbReference type="EMBL" id="JBHTLX010000006">
    <property type="protein sequence ID" value="MFD1247181.1"/>
    <property type="molecule type" value="Genomic_DNA"/>
</dbReference>
<dbReference type="Pfam" id="PF01370">
    <property type="entry name" value="Epimerase"/>
    <property type="match status" value="1"/>
</dbReference>
<dbReference type="RefSeq" id="WP_367920513.1">
    <property type="nucleotide sequence ID" value="NZ_BAABAC010000033.1"/>
</dbReference>
<evidence type="ECO:0000259" key="1">
    <source>
        <dbReference type="Pfam" id="PF01370"/>
    </source>
</evidence>
<accession>A0ABW3VWQ4</accession>
<dbReference type="InterPro" id="IPR051783">
    <property type="entry name" value="NAD(P)-dependent_oxidoreduct"/>
</dbReference>
<dbReference type="SUPFAM" id="SSF51735">
    <property type="entry name" value="NAD(P)-binding Rossmann-fold domains"/>
    <property type="match status" value="1"/>
</dbReference>
<keyword evidence="3" id="KW-1185">Reference proteome</keyword>
<dbReference type="Proteomes" id="UP001597229">
    <property type="component" value="Unassembled WGS sequence"/>
</dbReference>
<dbReference type="PANTHER" id="PTHR48079">
    <property type="entry name" value="PROTEIN YEEZ"/>
    <property type="match status" value="1"/>
</dbReference>
<feature type="domain" description="NAD-dependent epimerase/dehydratase" evidence="1">
    <location>
        <begin position="3"/>
        <end position="238"/>
    </location>
</feature>
<evidence type="ECO:0000313" key="3">
    <source>
        <dbReference type="Proteomes" id="UP001597229"/>
    </source>
</evidence>
<dbReference type="Gene3D" id="3.40.50.720">
    <property type="entry name" value="NAD(P)-binding Rossmann-like Domain"/>
    <property type="match status" value="1"/>
</dbReference>